<evidence type="ECO:0000256" key="1">
    <source>
        <dbReference type="SAM" id="MobiDB-lite"/>
    </source>
</evidence>
<feature type="region of interest" description="Disordered" evidence="1">
    <location>
        <begin position="28"/>
        <end position="60"/>
    </location>
</feature>
<reference evidence="2 3" key="1">
    <citation type="journal article" date="2014" name="PLoS Genet.">
        <title>Analysis of the Phlebiopsis gigantea genome, transcriptome and secretome provides insight into its pioneer colonization strategies of wood.</title>
        <authorList>
            <person name="Hori C."/>
            <person name="Ishida T."/>
            <person name="Igarashi K."/>
            <person name="Samejima M."/>
            <person name="Suzuki H."/>
            <person name="Master E."/>
            <person name="Ferreira P."/>
            <person name="Ruiz-Duenas F.J."/>
            <person name="Held B."/>
            <person name="Canessa P."/>
            <person name="Larrondo L.F."/>
            <person name="Schmoll M."/>
            <person name="Druzhinina I.S."/>
            <person name="Kubicek C.P."/>
            <person name="Gaskell J.A."/>
            <person name="Kersten P."/>
            <person name="St John F."/>
            <person name="Glasner J."/>
            <person name="Sabat G."/>
            <person name="Splinter BonDurant S."/>
            <person name="Syed K."/>
            <person name="Yadav J."/>
            <person name="Mgbeahuruike A.C."/>
            <person name="Kovalchuk A."/>
            <person name="Asiegbu F.O."/>
            <person name="Lackner G."/>
            <person name="Hoffmeister D."/>
            <person name="Rencoret J."/>
            <person name="Gutierrez A."/>
            <person name="Sun H."/>
            <person name="Lindquist E."/>
            <person name="Barry K."/>
            <person name="Riley R."/>
            <person name="Grigoriev I.V."/>
            <person name="Henrissat B."/>
            <person name="Kues U."/>
            <person name="Berka R.M."/>
            <person name="Martinez A.T."/>
            <person name="Covert S.F."/>
            <person name="Blanchette R.A."/>
            <person name="Cullen D."/>
        </authorList>
    </citation>
    <scope>NUCLEOTIDE SEQUENCE [LARGE SCALE GENOMIC DNA]</scope>
    <source>
        <strain evidence="2 3">11061_1 CR5-6</strain>
    </source>
</reference>
<dbReference type="HOGENOM" id="CLU_2334371_0_0_1"/>
<dbReference type="OrthoDB" id="10614964at2759"/>
<protein>
    <submittedName>
        <fullName evidence="2">Uncharacterized protein</fullName>
    </submittedName>
</protein>
<accession>A0A0C3S355</accession>
<dbReference type="EMBL" id="KN840582">
    <property type="protein sequence ID" value="KIP04212.1"/>
    <property type="molecule type" value="Genomic_DNA"/>
</dbReference>
<evidence type="ECO:0000313" key="3">
    <source>
        <dbReference type="Proteomes" id="UP000053257"/>
    </source>
</evidence>
<evidence type="ECO:0000313" key="2">
    <source>
        <dbReference type="EMBL" id="KIP04212.1"/>
    </source>
</evidence>
<name>A0A0C3S355_PHLG1</name>
<organism evidence="2 3">
    <name type="scientific">Phlebiopsis gigantea (strain 11061_1 CR5-6)</name>
    <name type="common">White-rot fungus</name>
    <name type="synonym">Peniophora gigantea</name>
    <dbReference type="NCBI Taxonomy" id="745531"/>
    <lineage>
        <taxon>Eukaryota</taxon>
        <taxon>Fungi</taxon>
        <taxon>Dikarya</taxon>
        <taxon>Basidiomycota</taxon>
        <taxon>Agaricomycotina</taxon>
        <taxon>Agaricomycetes</taxon>
        <taxon>Polyporales</taxon>
        <taxon>Phanerochaetaceae</taxon>
        <taxon>Phlebiopsis</taxon>
    </lineage>
</organism>
<gene>
    <name evidence="2" type="ORF">PHLGIDRAFT_20039</name>
</gene>
<sequence length="98" mass="10717">MSTFGRDEHVSELGEQLLARTAFLPRSASVRSARSDPGMRARPHATKHARATSDQPCASDETLTEIEERWEGETSRSTAFYSARSSILSGVSTVFGDL</sequence>
<feature type="compositionally biased region" description="Basic residues" evidence="1">
    <location>
        <begin position="41"/>
        <end position="50"/>
    </location>
</feature>
<dbReference type="Proteomes" id="UP000053257">
    <property type="component" value="Unassembled WGS sequence"/>
</dbReference>
<keyword evidence="3" id="KW-1185">Reference proteome</keyword>
<dbReference type="AlphaFoldDB" id="A0A0C3S355"/>
<proteinExistence type="predicted"/>